<evidence type="ECO:0000313" key="9">
    <source>
        <dbReference type="Proteomes" id="UP000192418"/>
    </source>
</evidence>
<dbReference type="GO" id="GO:0046914">
    <property type="term" value="F:transition metal ion binding"/>
    <property type="evidence" value="ECO:0007669"/>
    <property type="project" value="TreeGrafter"/>
</dbReference>
<dbReference type="InterPro" id="IPR058790">
    <property type="entry name" value="BSH_CusB"/>
</dbReference>
<evidence type="ECO:0000259" key="5">
    <source>
        <dbReference type="Pfam" id="PF25919"/>
    </source>
</evidence>
<dbReference type="GO" id="GO:0015679">
    <property type="term" value="P:plasma membrane copper ion transport"/>
    <property type="evidence" value="ECO:0007669"/>
    <property type="project" value="TreeGrafter"/>
</dbReference>
<dbReference type="InterPro" id="IPR058792">
    <property type="entry name" value="Beta-barrel_RND_2"/>
</dbReference>
<sequence length="485" mass="54035">MNENNKKIFPMKIVAITVILTIALMVTGLYLAGFHLPHRSVMPQGEVLLDEPEEQLWTCGMHPWIITKEPGLCPICNMDLVIKADAGAGDEKNNKERKIAYWRAPMDPMEIYGAPGKSKMGMDLTPVYEDELIGGVAVKVDPVTRQNMGIRTEMAEKGILKHTIRTYGHITYDETRTAQISPKVDGWIEELHVNFTGEAVKKGQPLLEIYSPQLLSAQEEYLSVYRSLKGGRQTQAGSFLESSRRRLSYFDVAEAEIQAMEASGQVNKTVRIRSPFSGVVTHNRAVQGGYVKAGTPLYTISDLSRVWVEAHIYEYELARVRVGQDAQMSLPYLPGKIYQGKITFIYPYLQEKTRDVVIRLEFENPLMELKPQMYGDVSIKTGGTETGIMIPSESVIRSGERNLVFVARGEGKFTPREVSLGASLDHGKVQVITGLGPGESVVTSGQFLLDSESKLQEAVKKMMDVAKESSTPALDDADDFFEDMK</sequence>
<keyword evidence="3" id="KW-0472">Membrane</keyword>
<dbReference type="Proteomes" id="UP000192418">
    <property type="component" value="Unassembled WGS sequence"/>
</dbReference>
<feature type="domain" description="Heavy metal binding" evidence="4">
    <location>
        <begin position="57"/>
        <end position="83"/>
    </location>
</feature>
<comment type="similarity">
    <text evidence="1">Belongs to the membrane fusion protein (MFP) (TC 8.A.1) family.</text>
</comment>
<dbReference type="NCBIfam" id="TIGR01730">
    <property type="entry name" value="RND_mfp"/>
    <property type="match status" value="1"/>
</dbReference>
<evidence type="ECO:0000256" key="3">
    <source>
        <dbReference type="SAM" id="Phobius"/>
    </source>
</evidence>
<dbReference type="InterPro" id="IPR051909">
    <property type="entry name" value="MFP_Cation_Efflux"/>
</dbReference>
<reference evidence="8 9" key="1">
    <citation type="submission" date="2017-04" db="EMBL/GenBank/DDBJ databases">
        <authorList>
            <person name="Afonso C.L."/>
            <person name="Miller P.J."/>
            <person name="Scott M.A."/>
            <person name="Spackman E."/>
            <person name="Goraichik I."/>
            <person name="Dimitrov K.M."/>
            <person name="Suarez D.L."/>
            <person name="Swayne D.E."/>
        </authorList>
    </citation>
    <scope>NUCLEOTIDE SEQUENCE [LARGE SCALE GENOMIC DNA]</scope>
    <source>
        <strain evidence="8 9">DSM 3385</strain>
    </source>
</reference>
<keyword evidence="9" id="KW-1185">Reference proteome</keyword>
<dbReference type="EMBL" id="FWXY01000011">
    <property type="protein sequence ID" value="SMC82655.1"/>
    <property type="molecule type" value="Genomic_DNA"/>
</dbReference>
<dbReference type="GO" id="GO:0016020">
    <property type="term" value="C:membrane"/>
    <property type="evidence" value="ECO:0007669"/>
    <property type="project" value="InterPro"/>
</dbReference>
<dbReference type="InterPro" id="IPR006143">
    <property type="entry name" value="RND_pump_MFP"/>
</dbReference>
<dbReference type="GO" id="GO:0030288">
    <property type="term" value="C:outer membrane-bounded periplasmic space"/>
    <property type="evidence" value="ECO:0007669"/>
    <property type="project" value="TreeGrafter"/>
</dbReference>
<dbReference type="GO" id="GO:0022857">
    <property type="term" value="F:transmembrane transporter activity"/>
    <property type="evidence" value="ECO:0007669"/>
    <property type="project" value="InterPro"/>
</dbReference>
<name>A0A1W2CBK5_9BACT</name>
<protein>
    <submittedName>
        <fullName evidence="8">Membrane fusion protein, Cu(I)/Ag(I) efflux system/membrane fusion protein, cobalt-zinc-cadmium efflux system</fullName>
    </submittedName>
</protein>
<dbReference type="Gene3D" id="6.10.140.730">
    <property type="match status" value="1"/>
</dbReference>
<dbReference type="SUPFAM" id="SSF111369">
    <property type="entry name" value="HlyD-like secretion proteins"/>
    <property type="match status" value="1"/>
</dbReference>
<feature type="domain" description="CusB-like beta-barrel" evidence="6">
    <location>
        <begin position="305"/>
        <end position="381"/>
    </location>
</feature>
<dbReference type="Pfam" id="PF19335">
    <property type="entry name" value="HMBD"/>
    <property type="match status" value="1"/>
</dbReference>
<dbReference type="GO" id="GO:0060003">
    <property type="term" value="P:copper ion export"/>
    <property type="evidence" value="ECO:0007669"/>
    <property type="project" value="TreeGrafter"/>
</dbReference>
<evidence type="ECO:0000256" key="2">
    <source>
        <dbReference type="ARBA" id="ARBA00022448"/>
    </source>
</evidence>
<dbReference type="Pfam" id="PF25919">
    <property type="entry name" value="BSH_CusB"/>
    <property type="match status" value="1"/>
</dbReference>
<dbReference type="PANTHER" id="PTHR30097">
    <property type="entry name" value="CATION EFFLUX SYSTEM PROTEIN CUSB"/>
    <property type="match status" value="1"/>
</dbReference>
<feature type="domain" description="CzcB-like C-terminal circularly permuted SH3-like" evidence="7">
    <location>
        <begin position="388"/>
        <end position="449"/>
    </location>
</feature>
<dbReference type="PANTHER" id="PTHR30097:SF15">
    <property type="entry name" value="CATION EFFLUX SYSTEM PROTEIN CUSB"/>
    <property type="match status" value="1"/>
</dbReference>
<feature type="domain" description="CusB-like barrel-sandwich hybrid" evidence="5">
    <location>
        <begin position="178"/>
        <end position="300"/>
    </location>
</feature>
<evidence type="ECO:0000259" key="7">
    <source>
        <dbReference type="Pfam" id="PF25975"/>
    </source>
</evidence>
<feature type="transmembrane region" description="Helical" evidence="3">
    <location>
        <begin position="12"/>
        <end position="33"/>
    </location>
</feature>
<dbReference type="Gene3D" id="2.40.30.170">
    <property type="match status" value="1"/>
</dbReference>
<evidence type="ECO:0000259" key="6">
    <source>
        <dbReference type="Pfam" id="PF25954"/>
    </source>
</evidence>
<dbReference type="InterPro" id="IPR045800">
    <property type="entry name" value="HMBD"/>
</dbReference>
<organism evidence="8 9">
    <name type="scientific">Desulfocicer vacuolatum DSM 3385</name>
    <dbReference type="NCBI Taxonomy" id="1121400"/>
    <lineage>
        <taxon>Bacteria</taxon>
        <taxon>Pseudomonadati</taxon>
        <taxon>Thermodesulfobacteriota</taxon>
        <taxon>Desulfobacteria</taxon>
        <taxon>Desulfobacterales</taxon>
        <taxon>Desulfobacteraceae</taxon>
        <taxon>Desulfocicer</taxon>
    </lineage>
</organism>
<keyword evidence="3" id="KW-1133">Transmembrane helix</keyword>
<keyword evidence="3" id="KW-0812">Transmembrane</keyword>
<accession>A0A1W2CBK5</accession>
<dbReference type="AlphaFoldDB" id="A0A1W2CBK5"/>
<dbReference type="STRING" id="1121400.SAMN02746065_111105"/>
<dbReference type="Gene3D" id="2.40.420.20">
    <property type="match status" value="1"/>
</dbReference>
<dbReference type="InterPro" id="IPR058649">
    <property type="entry name" value="CzcB_C"/>
</dbReference>
<dbReference type="OrthoDB" id="9806939at2"/>
<dbReference type="Gene3D" id="2.40.50.100">
    <property type="match status" value="1"/>
</dbReference>
<gene>
    <name evidence="8" type="ORF">SAMN02746065_111105</name>
</gene>
<dbReference type="FunFam" id="2.40.30.170:FF:000010">
    <property type="entry name" value="Efflux RND transporter periplasmic adaptor subunit"/>
    <property type="match status" value="1"/>
</dbReference>
<evidence type="ECO:0000256" key="1">
    <source>
        <dbReference type="ARBA" id="ARBA00009477"/>
    </source>
</evidence>
<dbReference type="Pfam" id="PF25975">
    <property type="entry name" value="CzcB_C"/>
    <property type="match status" value="1"/>
</dbReference>
<dbReference type="RefSeq" id="WP_084069572.1">
    <property type="nucleotide sequence ID" value="NZ_FWXY01000011.1"/>
</dbReference>
<evidence type="ECO:0000313" key="8">
    <source>
        <dbReference type="EMBL" id="SMC82655.1"/>
    </source>
</evidence>
<dbReference type="Pfam" id="PF25954">
    <property type="entry name" value="Beta-barrel_RND_2"/>
    <property type="match status" value="1"/>
</dbReference>
<keyword evidence="2" id="KW-0813">Transport</keyword>
<evidence type="ECO:0000259" key="4">
    <source>
        <dbReference type="Pfam" id="PF19335"/>
    </source>
</evidence>
<proteinExistence type="inferred from homology"/>